<evidence type="ECO:0000313" key="1">
    <source>
        <dbReference type="EMBL" id="KAI0038618.1"/>
    </source>
</evidence>
<proteinExistence type="predicted"/>
<reference evidence="1" key="1">
    <citation type="submission" date="2021-02" db="EMBL/GenBank/DDBJ databases">
        <authorList>
            <consortium name="DOE Joint Genome Institute"/>
            <person name="Ahrendt S."/>
            <person name="Looney B.P."/>
            <person name="Miyauchi S."/>
            <person name="Morin E."/>
            <person name="Drula E."/>
            <person name="Courty P.E."/>
            <person name="Chicoki N."/>
            <person name="Fauchery L."/>
            <person name="Kohler A."/>
            <person name="Kuo A."/>
            <person name="Labutti K."/>
            <person name="Pangilinan J."/>
            <person name="Lipzen A."/>
            <person name="Riley R."/>
            <person name="Andreopoulos W."/>
            <person name="He G."/>
            <person name="Johnson J."/>
            <person name="Barry K.W."/>
            <person name="Grigoriev I.V."/>
            <person name="Nagy L."/>
            <person name="Hibbett D."/>
            <person name="Henrissat B."/>
            <person name="Matheny P.B."/>
            <person name="Labbe J."/>
            <person name="Martin F."/>
        </authorList>
    </citation>
    <scope>NUCLEOTIDE SEQUENCE</scope>
    <source>
        <strain evidence="1">FP105234-sp</strain>
    </source>
</reference>
<name>A0ACB8R487_9AGAM</name>
<sequence length="109" mass="11579">MGASYVEIQVICLIQPLLTSSRATGDCPGGSSVRLKLRRDEIEDLHEDNAARRAGRQDHLLAVRAVSPDANSANPALSRPGDPKLGGARTCRCIFSTHSTATDDSFSSA</sequence>
<gene>
    <name evidence="1" type="ORF">FA95DRAFT_1194600</name>
</gene>
<evidence type="ECO:0000313" key="2">
    <source>
        <dbReference type="Proteomes" id="UP000814033"/>
    </source>
</evidence>
<organism evidence="1 2">
    <name type="scientific">Auriscalpium vulgare</name>
    <dbReference type="NCBI Taxonomy" id="40419"/>
    <lineage>
        <taxon>Eukaryota</taxon>
        <taxon>Fungi</taxon>
        <taxon>Dikarya</taxon>
        <taxon>Basidiomycota</taxon>
        <taxon>Agaricomycotina</taxon>
        <taxon>Agaricomycetes</taxon>
        <taxon>Russulales</taxon>
        <taxon>Auriscalpiaceae</taxon>
        <taxon>Auriscalpium</taxon>
    </lineage>
</organism>
<keyword evidence="2" id="KW-1185">Reference proteome</keyword>
<accession>A0ACB8R487</accession>
<protein>
    <submittedName>
        <fullName evidence="1">Uncharacterized protein</fullName>
    </submittedName>
</protein>
<comment type="caution">
    <text evidence="1">The sequence shown here is derived from an EMBL/GenBank/DDBJ whole genome shotgun (WGS) entry which is preliminary data.</text>
</comment>
<reference evidence="1" key="2">
    <citation type="journal article" date="2022" name="New Phytol.">
        <title>Evolutionary transition to the ectomycorrhizal habit in the genomes of a hyperdiverse lineage of mushroom-forming fungi.</title>
        <authorList>
            <person name="Looney B."/>
            <person name="Miyauchi S."/>
            <person name="Morin E."/>
            <person name="Drula E."/>
            <person name="Courty P.E."/>
            <person name="Kohler A."/>
            <person name="Kuo A."/>
            <person name="LaButti K."/>
            <person name="Pangilinan J."/>
            <person name="Lipzen A."/>
            <person name="Riley R."/>
            <person name="Andreopoulos W."/>
            <person name="He G."/>
            <person name="Johnson J."/>
            <person name="Nolan M."/>
            <person name="Tritt A."/>
            <person name="Barry K.W."/>
            <person name="Grigoriev I.V."/>
            <person name="Nagy L.G."/>
            <person name="Hibbett D."/>
            <person name="Henrissat B."/>
            <person name="Matheny P.B."/>
            <person name="Labbe J."/>
            <person name="Martin F.M."/>
        </authorList>
    </citation>
    <scope>NUCLEOTIDE SEQUENCE</scope>
    <source>
        <strain evidence="1">FP105234-sp</strain>
    </source>
</reference>
<dbReference type="Proteomes" id="UP000814033">
    <property type="component" value="Unassembled WGS sequence"/>
</dbReference>
<dbReference type="EMBL" id="MU276452">
    <property type="protein sequence ID" value="KAI0038618.1"/>
    <property type="molecule type" value="Genomic_DNA"/>
</dbReference>